<gene>
    <name evidence="8" type="ORF">ACFSFY_12770</name>
</gene>
<proteinExistence type="predicted"/>
<keyword evidence="4" id="KW-0067">ATP-binding</keyword>
<reference evidence="9" key="1">
    <citation type="journal article" date="2019" name="Int. J. Syst. Evol. Microbiol.">
        <title>The Global Catalogue of Microorganisms (GCM) 10K type strain sequencing project: providing services to taxonomists for standard genome sequencing and annotation.</title>
        <authorList>
            <consortium name="The Broad Institute Genomics Platform"/>
            <consortium name="The Broad Institute Genome Sequencing Center for Infectious Disease"/>
            <person name="Wu L."/>
            <person name="Ma J."/>
        </authorList>
    </citation>
    <scope>NUCLEOTIDE SEQUENCE [LARGE SCALE GENOMIC DNA]</scope>
    <source>
        <strain evidence="9">CGMCC 4.7177</strain>
    </source>
</reference>
<keyword evidence="3" id="KW-0547">Nucleotide-binding</keyword>
<accession>A0ABW4SH83</accession>
<evidence type="ECO:0000313" key="8">
    <source>
        <dbReference type="EMBL" id="MFD1928907.1"/>
    </source>
</evidence>
<name>A0ABW4SH83_9BACL</name>
<keyword evidence="1" id="KW-0808">Transferase</keyword>
<comment type="catalytic activity">
    <reaction evidence="7">
        <text>L-tyrosyl-[protein] + ATP = O-(5'-adenylyl)-L-tyrosyl-[protein] + diphosphate</text>
        <dbReference type="Rhea" id="RHEA:54288"/>
        <dbReference type="Rhea" id="RHEA-COMP:10136"/>
        <dbReference type="Rhea" id="RHEA-COMP:13846"/>
        <dbReference type="ChEBI" id="CHEBI:30616"/>
        <dbReference type="ChEBI" id="CHEBI:33019"/>
        <dbReference type="ChEBI" id="CHEBI:46858"/>
        <dbReference type="ChEBI" id="CHEBI:83624"/>
        <dbReference type="EC" id="2.7.7.108"/>
    </reaction>
</comment>
<protein>
    <recommendedName>
        <fullName evidence="5">protein adenylyltransferase</fullName>
        <ecNumber evidence="5">2.7.7.108</ecNumber>
    </recommendedName>
</protein>
<dbReference type="EMBL" id="JBHUGI010000032">
    <property type="protein sequence ID" value="MFD1928907.1"/>
    <property type="molecule type" value="Genomic_DNA"/>
</dbReference>
<dbReference type="EC" id="2.7.7.108" evidence="5"/>
<dbReference type="PANTHER" id="PTHR39560:SF1">
    <property type="entry name" value="PROTEIN ADENYLYLTRANSFERASE FIC-RELATED"/>
    <property type="match status" value="1"/>
</dbReference>
<evidence type="ECO:0000256" key="1">
    <source>
        <dbReference type="ARBA" id="ARBA00022679"/>
    </source>
</evidence>
<evidence type="ECO:0000256" key="4">
    <source>
        <dbReference type="ARBA" id="ARBA00022840"/>
    </source>
</evidence>
<keyword evidence="2" id="KW-0548">Nucleotidyltransferase</keyword>
<evidence type="ECO:0000256" key="3">
    <source>
        <dbReference type="ARBA" id="ARBA00022741"/>
    </source>
</evidence>
<keyword evidence="9" id="KW-1185">Reference proteome</keyword>
<dbReference type="Gene3D" id="1.10.3290.10">
    <property type="entry name" value="Fido-like domain"/>
    <property type="match status" value="1"/>
</dbReference>
<evidence type="ECO:0000256" key="2">
    <source>
        <dbReference type="ARBA" id="ARBA00022695"/>
    </source>
</evidence>
<dbReference type="InterPro" id="IPR036597">
    <property type="entry name" value="Fido-like_dom_sf"/>
</dbReference>
<evidence type="ECO:0000313" key="9">
    <source>
        <dbReference type="Proteomes" id="UP001597218"/>
    </source>
</evidence>
<comment type="catalytic activity">
    <reaction evidence="6">
        <text>L-threonyl-[protein] + ATP = 3-O-(5'-adenylyl)-L-threonyl-[protein] + diphosphate</text>
        <dbReference type="Rhea" id="RHEA:54292"/>
        <dbReference type="Rhea" id="RHEA-COMP:11060"/>
        <dbReference type="Rhea" id="RHEA-COMP:13847"/>
        <dbReference type="ChEBI" id="CHEBI:30013"/>
        <dbReference type="ChEBI" id="CHEBI:30616"/>
        <dbReference type="ChEBI" id="CHEBI:33019"/>
        <dbReference type="ChEBI" id="CHEBI:138113"/>
        <dbReference type="EC" id="2.7.7.108"/>
    </reaction>
</comment>
<dbReference type="RefSeq" id="WP_381538589.1">
    <property type="nucleotide sequence ID" value="NZ_JBHUGI010000032.1"/>
</dbReference>
<comment type="caution">
    <text evidence="8">The sequence shown here is derived from an EMBL/GenBank/DDBJ whole genome shotgun (WGS) entry which is preliminary data.</text>
</comment>
<organism evidence="8 9">
    <name type="scientific">Sporosarcina siberiensis</name>
    <dbReference type="NCBI Taxonomy" id="1365606"/>
    <lineage>
        <taxon>Bacteria</taxon>
        <taxon>Bacillati</taxon>
        <taxon>Bacillota</taxon>
        <taxon>Bacilli</taxon>
        <taxon>Bacillales</taxon>
        <taxon>Caryophanaceae</taxon>
        <taxon>Sporosarcina</taxon>
    </lineage>
</organism>
<evidence type="ECO:0000256" key="5">
    <source>
        <dbReference type="ARBA" id="ARBA00034531"/>
    </source>
</evidence>
<dbReference type="Proteomes" id="UP001597218">
    <property type="component" value="Unassembled WGS sequence"/>
</dbReference>
<evidence type="ECO:0000256" key="7">
    <source>
        <dbReference type="ARBA" id="ARBA00048696"/>
    </source>
</evidence>
<sequence length="138" mass="15921">MDPYIYPNTNTLINKLDIRDEQQLIDVEAQLLIAGIVDINSITQKIDFQKHESLQIIHHFLFHELYSWAGEFRTVNISKSEQVLNGLSVAYSDKNHIISDLKTVYRWSESKQWSYSNPSLVKDFSAFMIKALACSSLP</sequence>
<dbReference type="PANTHER" id="PTHR39560">
    <property type="entry name" value="PROTEIN ADENYLYLTRANSFERASE FIC-RELATED"/>
    <property type="match status" value="1"/>
</dbReference>
<evidence type="ECO:0000256" key="6">
    <source>
        <dbReference type="ARBA" id="ARBA00047939"/>
    </source>
</evidence>
<dbReference type="SUPFAM" id="SSF140931">
    <property type="entry name" value="Fic-like"/>
    <property type="match status" value="1"/>
</dbReference>